<evidence type="ECO:0000256" key="1">
    <source>
        <dbReference type="SAM" id="MobiDB-lite"/>
    </source>
</evidence>
<feature type="transmembrane region" description="Helical" evidence="2">
    <location>
        <begin position="193"/>
        <end position="211"/>
    </location>
</feature>
<comment type="caution">
    <text evidence="3">The sequence shown here is derived from an EMBL/GenBank/DDBJ whole genome shotgun (WGS) entry which is preliminary data.</text>
</comment>
<protein>
    <submittedName>
        <fullName evidence="3">Permease</fullName>
    </submittedName>
</protein>
<accession>A0A021VVU9</accession>
<dbReference type="Proteomes" id="UP000019753">
    <property type="component" value="Unassembled WGS sequence"/>
</dbReference>
<feature type="compositionally biased region" description="Polar residues" evidence="1">
    <location>
        <begin position="1"/>
        <end position="10"/>
    </location>
</feature>
<dbReference type="OrthoDB" id="5186552at2"/>
<gene>
    <name evidence="3" type="ORF">N866_02285</name>
</gene>
<keyword evidence="2" id="KW-0472">Membrane</keyword>
<reference evidence="3 4" key="1">
    <citation type="submission" date="2014-01" db="EMBL/GenBank/DDBJ databases">
        <title>Actinotalea ferrariae CF5-4.</title>
        <authorList>
            <person name="Chen F."/>
            <person name="Li Y."/>
            <person name="Wang G."/>
        </authorList>
    </citation>
    <scope>NUCLEOTIDE SEQUENCE [LARGE SCALE GENOMIC DNA]</scope>
    <source>
        <strain evidence="3 4">CF5-4</strain>
    </source>
</reference>
<sequence>MAHENSSTAQGPVGDRTHGQTRVDDGINGATSGREAHAWDHDHRDGFALPTRSRRQELVSWGAVWAGLVVTIAVFLLLQLVLFSVGALGLGGDSDSAGGILSAVIALVAFLLGGITAGATSVWREGKGGLFHGVVLWALGVVSIVFLTLFGGGALFGSLADVLGQTAMIQQSAGAPDVDIQSAVESARTGARWAVLGLLLPLVAAAIGGLVGGKLGAKAPDATPDPVTTH</sequence>
<keyword evidence="2" id="KW-1133">Transmembrane helix</keyword>
<feature type="transmembrane region" description="Helical" evidence="2">
    <location>
        <begin position="62"/>
        <end position="88"/>
    </location>
</feature>
<feature type="transmembrane region" description="Helical" evidence="2">
    <location>
        <begin position="134"/>
        <end position="156"/>
    </location>
</feature>
<name>A0A021VVU9_9CELL</name>
<organism evidence="3 4">
    <name type="scientific">Actinotalea ferrariae CF5-4</name>
    <dbReference type="NCBI Taxonomy" id="948458"/>
    <lineage>
        <taxon>Bacteria</taxon>
        <taxon>Bacillati</taxon>
        <taxon>Actinomycetota</taxon>
        <taxon>Actinomycetes</taxon>
        <taxon>Micrococcales</taxon>
        <taxon>Cellulomonadaceae</taxon>
        <taxon>Actinotalea</taxon>
    </lineage>
</organism>
<dbReference type="RefSeq" id="WP_052022944.1">
    <property type="nucleotide sequence ID" value="NZ_AXCW01000115.1"/>
</dbReference>
<feature type="compositionally biased region" description="Basic and acidic residues" evidence="1">
    <location>
        <begin position="15"/>
        <end position="25"/>
    </location>
</feature>
<evidence type="ECO:0000313" key="3">
    <source>
        <dbReference type="EMBL" id="EYR63202.1"/>
    </source>
</evidence>
<keyword evidence="4" id="KW-1185">Reference proteome</keyword>
<dbReference type="AlphaFoldDB" id="A0A021VVU9"/>
<dbReference type="EMBL" id="AXCW01000115">
    <property type="protein sequence ID" value="EYR63202.1"/>
    <property type="molecule type" value="Genomic_DNA"/>
</dbReference>
<proteinExistence type="predicted"/>
<feature type="region of interest" description="Disordered" evidence="1">
    <location>
        <begin position="1"/>
        <end position="35"/>
    </location>
</feature>
<evidence type="ECO:0000313" key="4">
    <source>
        <dbReference type="Proteomes" id="UP000019753"/>
    </source>
</evidence>
<evidence type="ECO:0000256" key="2">
    <source>
        <dbReference type="SAM" id="Phobius"/>
    </source>
</evidence>
<feature type="transmembrane region" description="Helical" evidence="2">
    <location>
        <begin position="100"/>
        <end position="122"/>
    </location>
</feature>
<keyword evidence="2" id="KW-0812">Transmembrane</keyword>